<evidence type="ECO:0000259" key="2">
    <source>
        <dbReference type="Pfam" id="PF02698"/>
    </source>
</evidence>
<dbReference type="InterPro" id="IPR051599">
    <property type="entry name" value="Cell_Envelope_Assoc"/>
</dbReference>
<dbReference type="CDD" id="cd06259">
    <property type="entry name" value="YdcF-like"/>
    <property type="match status" value="1"/>
</dbReference>
<dbReference type="GO" id="GO:0000270">
    <property type="term" value="P:peptidoglycan metabolic process"/>
    <property type="evidence" value="ECO:0007669"/>
    <property type="project" value="TreeGrafter"/>
</dbReference>
<dbReference type="AlphaFoldDB" id="A0A8J7JX59"/>
<keyword evidence="1" id="KW-1133">Transmembrane helix</keyword>
<dbReference type="PANTHER" id="PTHR30336:SF4">
    <property type="entry name" value="ENVELOPE BIOGENESIS FACTOR ELYC"/>
    <property type="match status" value="1"/>
</dbReference>
<feature type="transmembrane region" description="Helical" evidence="1">
    <location>
        <begin position="41"/>
        <end position="60"/>
    </location>
</feature>
<accession>A0A8J7JX59</accession>
<dbReference type="Pfam" id="PF02698">
    <property type="entry name" value="DUF218"/>
    <property type="match status" value="1"/>
</dbReference>
<protein>
    <submittedName>
        <fullName evidence="3">YdcF family protein</fullName>
    </submittedName>
</protein>
<proteinExistence type="predicted"/>
<dbReference type="GO" id="GO:0005886">
    <property type="term" value="C:plasma membrane"/>
    <property type="evidence" value="ECO:0007669"/>
    <property type="project" value="TreeGrafter"/>
</dbReference>
<dbReference type="GO" id="GO:0043164">
    <property type="term" value="P:Gram-negative-bacterium-type cell wall biogenesis"/>
    <property type="evidence" value="ECO:0007669"/>
    <property type="project" value="TreeGrafter"/>
</dbReference>
<dbReference type="InterPro" id="IPR003848">
    <property type="entry name" value="DUF218"/>
</dbReference>
<keyword evidence="1" id="KW-0472">Membrane</keyword>
<feature type="transmembrane region" description="Helical" evidence="1">
    <location>
        <begin position="12"/>
        <end position="34"/>
    </location>
</feature>
<keyword evidence="1" id="KW-0812">Transmembrane</keyword>
<dbReference type="EMBL" id="JADEYS010000001">
    <property type="protein sequence ID" value="MBE9395973.1"/>
    <property type="molecule type" value="Genomic_DNA"/>
</dbReference>
<evidence type="ECO:0000313" key="3">
    <source>
        <dbReference type="EMBL" id="MBE9395973.1"/>
    </source>
</evidence>
<dbReference type="RefSeq" id="WP_193951521.1">
    <property type="nucleotide sequence ID" value="NZ_JADEYS010000001.1"/>
</dbReference>
<evidence type="ECO:0000313" key="4">
    <source>
        <dbReference type="Proteomes" id="UP000640333"/>
    </source>
</evidence>
<dbReference type="Gene3D" id="3.40.50.620">
    <property type="entry name" value="HUPs"/>
    <property type="match status" value="1"/>
</dbReference>
<sequence length="263" mass="29726">MQDLFFYLSKIFWALASPDHFLLLLVLLGLLLAWAGRRCGLWLSTFSMGFLLFAAIYPVGNFLLSPLENYFAHVEPPDQVAGVIVLGGAEEATLSAVHRQPHMNSAAERVMVIPELMQRYPDVPVVITGGSSSIIDQTYRGADVVEQWLESLGLGSRLIVERESRNTFENAIYSADKVDPSAGQWLLVTSAFHMPRSVAVFRKQGWDVVPYAVDYRISGDRLSVQFWRNMRDLTTAVREWIGIIAYYLTDKTDQLLPDRKPER</sequence>
<reference evidence="3" key="1">
    <citation type="submission" date="2020-10" db="EMBL/GenBank/DDBJ databases">
        <title>Bacterium isolated from coastal waters sediment.</title>
        <authorList>
            <person name="Chen R.-J."/>
            <person name="Lu D.-C."/>
            <person name="Zhu K.-L."/>
            <person name="Du Z.-J."/>
        </authorList>
    </citation>
    <scope>NUCLEOTIDE SEQUENCE</scope>
    <source>
        <strain evidence="3">N1Y112</strain>
    </source>
</reference>
<comment type="caution">
    <text evidence="3">The sequence shown here is derived from an EMBL/GenBank/DDBJ whole genome shotgun (WGS) entry which is preliminary data.</text>
</comment>
<dbReference type="Proteomes" id="UP000640333">
    <property type="component" value="Unassembled WGS sequence"/>
</dbReference>
<organism evidence="3 4">
    <name type="scientific">Pontibacterium sinense</name>
    <dbReference type="NCBI Taxonomy" id="2781979"/>
    <lineage>
        <taxon>Bacteria</taxon>
        <taxon>Pseudomonadati</taxon>
        <taxon>Pseudomonadota</taxon>
        <taxon>Gammaproteobacteria</taxon>
        <taxon>Oceanospirillales</taxon>
        <taxon>Oceanospirillaceae</taxon>
        <taxon>Pontibacterium</taxon>
    </lineage>
</organism>
<gene>
    <name evidence="3" type="ORF">IOQ59_01725</name>
</gene>
<keyword evidence="4" id="KW-1185">Reference proteome</keyword>
<evidence type="ECO:0000256" key="1">
    <source>
        <dbReference type="SAM" id="Phobius"/>
    </source>
</evidence>
<dbReference type="PANTHER" id="PTHR30336">
    <property type="entry name" value="INNER MEMBRANE PROTEIN, PROBABLE PERMEASE"/>
    <property type="match status" value="1"/>
</dbReference>
<name>A0A8J7JX59_9GAMM</name>
<feature type="domain" description="DUF218" evidence="2">
    <location>
        <begin position="83"/>
        <end position="242"/>
    </location>
</feature>
<dbReference type="InterPro" id="IPR014729">
    <property type="entry name" value="Rossmann-like_a/b/a_fold"/>
</dbReference>